<proteinExistence type="predicted"/>
<organism evidence="3 4">
    <name type="scientific">Roridomyces roridus</name>
    <dbReference type="NCBI Taxonomy" id="1738132"/>
    <lineage>
        <taxon>Eukaryota</taxon>
        <taxon>Fungi</taxon>
        <taxon>Dikarya</taxon>
        <taxon>Basidiomycota</taxon>
        <taxon>Agaricomycotina</taxon>
        <taxon>Agaricomycetes</taxon>
        <taxon>Agaricomycetidae</taxon>
        <taxon>Agaricales</taxon>
        <taxon>Marasmiineae</taxon>
        <taxon>Mycenaceae</taxon>
        <taxon>Roridomyces</taxon>
    </lineage>
</organism>
<feature type="transmembrane region" description="Helical" evidence="1">
    <location>
        <begin position="74"/>
        <end position="97"/>
    </location>
</feature>
<evidence type="ECO:0000256" key="1">
    <source>
        <dbReference type="SAM" id="Phobius"/>
    </source>
</evidence>
<dbReference type="PANTHER" id="PTHR40465:SF1">
    <property type="entry name" value="DUF6534 DOMAIN-CONTAINING PROTEIN"/>
    <property type="match status" value="1"/>
</dbReference>
<evidence type="ECO:0000313" key="4">
    <source>
        <dbReference type="Proteomes" id="UP001221142"/>
    </source>
</evidence>
<dbReference type="EMBL" id="JARKIF010000002">
    <property type="protein sequence ID" value="KAJ7647984.1"/>
    <property type="molecule type" value="Genomic_DNA"/>
</dbReference>
<dbReference type="PANTHER" id="PTHR40465">
    <property type="entry name" value="CHROMOSOME 1, WHOLE GENOME SHOTGUN SEQUENCE"/>
    <property type="match status" value="1"/>
</dbReference>
<dbReference type="InterPro" id="IPR045339">
    <property type="entry name" value="DUF6534"/>
</dbReference>
<name>A0AAD7CGE8_9AGAR</name>
<evidence type="ECO:0000313" key="3">
    <source>
        <dbReference type="EMBL" id="KAJ7647984.1"/>
    </source>
</evidence>
<feature type="transmembrane region" description="Helical" evidence="1">
    <location>
        <begin position="146"/>
        <end position="168"/>
    </location>
</feature>
<protein>
    <recommendedName>
        <fullName evidence="2">DUF6534 domain-containing protein</fullName>
    </recommendedName>
</protein>
<dbReference type="AlphaFoldDB" id="A0AAD7CGE8"/>
<dbReference type="Proteomes" id="UP001221142">
    <property type="component" value="Unassembled WGS sequence"/>
</dbReference>
<feature type="transmembrane region" description="Helical" evidence="1">
    <location>
        <begin position="37"/>
        <end position="62"/>
    </location>
</feature>
<accession>A0AAD7CGE8</accession>
<keyword evidence="1" id="KW-1133">Transmembrane helix</keyword>
<dbReference type="Pfam" id="PF20152">
    <property type="entry name" value="DUF6534"/>
    <property type="match status" value="1"/>
</dbReference>
<feature type="transmembrane region" description="Helical" evidence="1">
    <location>
        <begin position="215"/>
        <end position="236"/>
    </location>
</feature>
<reference evidence="3" key="1">
    <citation type="submission" date="2023-03" db="EMBL/GenBank/DDBJ databases">
        <title>Massive genome expansion in bonnet fungi (Mycena s.s.) driven by repeated elements and novel gene families across ecological guilds.</title>
        <authorList>
            <consortium name="Lawrence Berkeley National Laboratory"/>
            <person name="Harder C.B."/>
            <person name="Miyauchi S."/>
            <person name="Viragh M."/>
            <person name="Kuo A."/>
            <person name="Thoen E."/>
            <person name="Andreopoulos B."/>
            <person name="Lu D."/>
            <person name="Skrede I."/>
            <person name="Drula E."/>
            <person name="Henrissat B."/>
            <person name="Morin E."/>
            <person name="Kohler A."/>
            <person name="Barry K."/>
            <person name="LaButti K."/>
            <person name="Morin E."/>
            <person name="Salamov A."/>
            <person name="Lipzen A."/>
            <person name="Mereny Z."/>
            <person name="Hegedus B."/>
            <person name="Baldrian P."/>
            <person name="Stursova M."/>
            <person name="Weitz H."/>
            <person name="Taylor A."/>
            <person name="Grigoriev I.V."/>
            <person name="Nagy L.G."/>
            <person name="Martin F."/>
            <person name="Kauserud H."/>
        </authorList>
    </citation>
    <scope>NUCLEOTIDE SEQUENCE</scope>
    <source>
        <strain evidence="3">9284</strain>
    </source>
</reference>
<keyword evidence="1" id="KW-0472">Membrane</keyword>
<keyword evidence="4" id="KW-1185">Reference proteome</keyword>
<keyword evidence="1" id="KW-0812">Transmembrane</keyword>
<sequence length="308" mass="33162">MPNLGKPPILGMSLAVYYHDYFYYQAFPGDRMWVKSLVYAIYTLEFVMTMTMIDTAFAQFVYGFANPSSVTKVPIAGIMVPIVGGLVGFVSQSFYAYRIYMLSGAIVIPGTIIAISLTSSASALISSVLNSKSDTLLFKQSERVASAVWCGASASCDILIAICMTYCLTKSGATAIRQTHAVISRLTRLIIETGILTALVATTTLVLFIAFPQTVYYSVGAGILPTLYANTVLLILNSRIKIVGGRGTNNPDEMLSLSSPTLSYAARPNPNTEQAAIVTIPHHGLSETDLHDVEMKVMSGHANDARAV</sequence>
<feature type="transmembrane region" description="Helical" evidence="1">
    <location>
        <begin position="189"/>
        <end position="209"/>
    </location>
</feature>
<comment type="caution">
    <text evidence="3">The sequence shown here is derived from an EMBL/GenBank/DDBJ whole genome shotgun (WGS) entry which is preliminary data.</text>
</comment>
<evidence type="ECO:0000259" key="2">
    <source>
        <dbReference type="Pfam" id="PF20152"/>
    </source>
</evidence>
<feature type="domain" description="DUF6534" evidence="2">
    <location>
        <begin position="153"/>
        <end position="239"/>
    </location>
</feature>
<feature type="transmembrane region" description="Helical" evidence="1">
    <location>
        <begin position="104"/>
        <end position="126"/>
    </location>
</feature>
<gene>
    <name evidence="3" type="ORF">FB45DRAFT_1052378</name>
</gene>